<keyword evidence="2" id="KW-0813">Transport</keyword>
<dbReference type="InterPro" id="IPR027417">
    <property type="entry name" value="P-loop_NTPase"/>
</dbReference>
<dbReference type="Gene3D" id="3.40.50.300">
    <property type="entry name" value="P-loop containing nucleotide triphosphate hydrolases"/>
    <property type="match status" value="1"/>
</dbReference>
<evidence type="ECO:0000256" key="4">
    <source>
        <dbReference type="ARBA" id="ARBA00022692"/>
    </source>
</evidence>
<dbReference type="GO" id="GO:0005886">
    <property type="term" value="C:plasma membrane"/>
    <property type="evidence" value="ECO:0007669"/>
    <property type="project" value="UniProtKB-SubCell"/>
</dbReference>
<evidence type="ECO:0000259" key="10">
    <source>
        <dbReference type="PROSITE" id="PS50893"/>
    </source>
</evidence>
<evidence type="ECO:0000259" key="11">
    <source>
        <dbReference type="PROSITE" id="PS50929"/>
    </source>
</evidence>
<dbReference type="Pfam" id="PF00664">
    <property type="entry name" value="ABC_membrane"/>
    <property type="match status" value="1"/>
</dbReference>
<dbReference type="Proteomes" id="UP001229251">
    <property type="component" value="Unassembled WGS sequence"/>
</dbReference>
<dbReference type="SMART" id="SM00382">
    <property type="entry name" value="AAA"/>
    <property type="match status" value="1"/>
</dbReference>
<reference evidence="12" key="1">
    <citation type="submission" date="2023-05" db="EMBL/GenBank/DDBJ databases">
        <title>Cataloging the Phylogenetic Diversity of Human Bladder Bacteria.</title>
        <authorList>
            <person name="Du J."/>
        </authorList>
    </citation>
    <scope>NUCLEOTIDE SEQUENCE</scope>
    <source>
        <strain evidence="12">UMB1231</strain>
    </source>
</reference>
<dbReference type="InterPro" id="IPR017871">
    <property type="entry name" value="ABC_transporter-like_CS"/>
</dbReference>
<evidence type="ECO:0000256" key="3">
    <source>
        <dbReference type="ARBA" id="ARBA00022475"/>
    </source>
</evidence>
<keyword evidence="4 9" id="KW-0812">Transmembrane</keyword>
<dbReference type="PROSITE" id="PS50893">
    <property type="entry name" value="ABC_TRANSPORTER_2"/>
    <property type="match status" value="1"/>
</dbReference>
<evidence type="ECO:0000313" key="12">
    <source>
        <dbReference type="EMBL" id="MDK7187095.1"/>
    </source>
</evidence>
<evidence type="ECO:0000313" key="13">
    <source>
        <dbReference type="Proteomes" id="UP001229251"/>
    </source>
</evidence>
<dbReference type="Gene3D" id="1.20.1560.10">
    <property type="entry name" value="ABC transporter type 1, transmembrane domain"/>
    <property type="match status" value="1"/>
</dbReference>
<dbReference type="AlphaFoldDB" id="A0AAJ1Q5W0"/>
<dbReference type="GO" id="GO:0015421">
    <property type="term" value="F:ABC-type oligopeptide transporter activity"/>
    <property type="evidence" value="ECO:0007669"/>
    <property type="project" value="TreeGrafter"/>
</dbReference>
<dbReference type="PANTHER" id="PTHR43394">
    <property type="entry name" value="ATP-DEPENDENT PERMEASE MDL1, MITOCHONDRIAL"/>
    <property type="match status" value="1"/>
</dbReference>
<feature type="transmembrane region" description="Helical" evidence="9">
    <location>
        <begin position="274"/>
        <end position="296"/>
    </location>
</feature>
<keyword evidence="6 12" id="KW-0067">ATP-binding</keyword>
<name>A0AAJ1Q5W0_9LACT</name>
<evidence type="ECO:0000256" key="7">
    <source>
        <dbReference type="ARBA" id="ARBA00022989"/>
    </source>
</evidence>
<keyword evidence="5" id="KW-0547">Nucleotide-binding</keyword>
<dbReference type="Pfam" id="PF00005">
    <property type="entry name" value="ABC_tran"/>
    <property type="match status" value="1"/>
</dbReference>
<accession>A0AAJ1Q5W0</accession>
<sequence length="576" mass="63599">MKELMIYFKGYGWISFLAPLCKLIEALLELAVPLIVARLVDQVMQQAPYQKLLIQGGWMLALAFLGLAFSMMGQYFSAKAATGFANNLGRDLYQYALAMDQSSYDRLGRTSINTRLSSDLYQILTGLNTFFRLLLRSPFIVFGSMFMAALIDWRMTLYFVVMVIILFLIVGGITYFGQAYYQKIQAALDQLSVQVSQQMKGLRVIRAFNQESKEQADFKAANSYLTQLQLQAGKLTALTNPLTYLVVNSTLIVILLQGGRFIDRGHLSPGQLVALVNYLLAILVELVKLTKVVLVFNRTQTAAHRIVAVLEAPLEDKKFMPGTGLQEGQLLACRQLSFAYPDTGGLALCELNFSVNVGDFIGIMGATGSGKTTLIRLLTQFYQPTQGQIAYSPAYFDLATKDTLRQGMAVVLQTARLFKGTVRSNLLLADPQADDQELWQALETAQAKDFVADLDQGLDSPILAQGMNLSGGQRQRLVIARAILAKAPLLILDAATSALDYLTEAKLLQALRKGSPSQTIILISERPDSLKAADKILLLDQGKQLAFANHHDLLASQAIYQEIYQLQKGGGKKDEE</sequence>
<dbReference type="EMBL" id="JASOOE010000005">
    <property type="protein sequence ID" value="MDK7187095.1"/>
    <property type="molecule type" value="Genomic_DNA"/>
</dbReference>
<evidence type="ECO:0000256" key="8">
    <source>
        <dbReference type="ARBA" id="ARBA00023136"/>
    </source>
</evidence>
<feature type="transmembrane region" description="Helical" evidence="9">
    <location>
        <begin position="12"/>
        <end position="40"/>
    </location>
</feature>
<evidence type="ECO:0000256" key="1">
    <source>
        <dbReference type="ARBA" id="ARBA00004651"/>
    </source>
</evidence>
<keyword evidence="7 9" id="KW-1133">Transmembrane helix</keyword>
<evidence type="ECO:0000256" key="9">
    <source>
        <dbReference type="SAM" id="Phobius"/>
    </source>
</evidence>
<feature type="transmembrane region" description="Helical" evidence="9">
    <location>
        <begin position="52"/>
        <end position="69"/>
    </location>
</feature>
<dbReference type="PANTHER" id="PTHR43394:SF1">
    <property type="entry name" value="ATP-BINDING CASSETTE SUB-FAMILY B MEMBER 10, MITOCHONDRIAL"/>
    <property type="match status" value="1"/>
</dbReference>
<dbReference type="SUPFAM" id="SSF52540">
    <property type="entry name" value="P-loop containing nucleoside triphosphate hydrolases"/>
    <property type="match status" value="1"/>
</dbReference>
<dbReference type="GO" id="GO:0016887">
    <property type="term" value="F:ATP hydrolysis activity"/>
    <property type="evidence" value="ECO:0007669"/>
    <property type="project" value="InterPro"/>
</dbReference>
<organism evidence="12 13">
    <name type="scientific">Facklamia hominis</name>
    <dbReference type="NCBI Taxonomy" id="178214"/>
    <lineage>
        <taxon>Bacteria</taxon>
        <taxon>Bacillati</taxon>
        <taxon>Bacillota</taxon>
        <taxon>Bacilli</taxon>
        <taxon>Lactobacillales</taxon>
        <taxon>Aerococcaceae</taxon>
        <taxon>Facklamia</taxon>
    </lineage>
</organism>
<protein>
    <submittedName>
        <fullName evidence="12">ABC transporter ATP-binding protein</fullName>
    </submittedName>
</protein>
<proteinExistence type="predicted"/>
<dbReference type="InterPro" id="IPR039421">
    <property type="entry name" value="Type_1_exporter"/>
</dbReference>
<feature type="transmembrane region" description="Helical" evidence="9">
    <location>
        <begin position="242"/>
        <end position="262"/>
    </location>
</feature>
<dbReference type="CDD" id="cd18548">
    <property type="entry name" value="ABC_6TM_Tm287_like"/>
    <property type="match status" value="1"/>
</dbReference>
<feature type="domain" description="ABC transmembrane type-1" evidence="11">
    <location>
        <begin position="16"/>
        <end position="298"/>
    </location>
</feature>
<dbReference type="FunFam" id="3.40.50.300:FF:000854">
    <property type="entry name" value="Multidrug ABC transporter ATP-binding protein"/>
    <property type="match status" value="1"/>
</dbReference>
<keyword evidence="3" id="KW-1003">Cell membrane</keyword>
<dbReference type="InterPro" id="IPR003439">
    <property type="entry name" value="ABC_transporter-like_ATP-bd"/>
</dbReference>
<dbReference type="GO" id="GO:0005524">
    <property type="term" value="F:ATP binding"/>
    <property type="evidence" value="ECO:0007669"/>
    <property type="project" value="UniProtKB-KW"/>
</dbReference>
<comment type="caution">
    <text evidence="12">The sequence shown here is derived from an EMBL/GenBank/DDBJ whole genome shotgun (WGS) entry which is preliminary data.</text>
</comment>
<feature type="domain" description="ABC transporter" evidence="10">
    <location>
        <begin position="331"/>
        <end position="566"/>
    </location>
</feature>
<dbReference type="PROSITE" id="PS50929">
    <property type="entry name" value="ABC_TM1F"/>
    <property type="match status" value="1"/>
</dbReference>
<gene>
    <name evidence="12" type="ORF">QP433_03785</name>
</gene>
<evidence type="ECO:0000256" key="2">
    <source>
        <dbReference type="ARBA" id="ARBA00022448"/>
    </source>
</evidence>
<dbReference type="SUPFAM" id="SSF90123">
    <property type="entry name" value="ABC transporter transmembrane region"/>
    <property type="match status" value="1"/>
</dbReference>
<comment type="subcellular location">
    <subcellularLocation>
        <location evidence="1">Cell membrane</location>
        <topology evidence="1">Multi-pass membrane protein</topology>
    </subcellularLocation>
</comment>
<keyword evidence="8 9" id="KW-0472">Membrane</keyword>
<feature type="transmembrane region" description="Helical" evidence="9">
    <location>
        <begin position="133"/>
        <end position="151"/>
    </location>
</feature>
<feature type="transmembrane region" description="Helical" evidence="9">
    <location>
        <begin position="157"/>
        <end position="176"/>
    </location>
</feature>
<dbReference type="InterPro" id="IPR003593">
    <property type="entry name" value="AAA+_ATPase"/>
</dbReference>
<dbReference type="PROSITE" id="PS00211">
    <property type="entry name" value="ABC_TRANSPORTER_1"/>
    <property type="match status" value="1"/>
</dbReference>
<dbReference type="InterPro" id="IPR011527">
    <property type="entry name" value="ABC1_TM_dom"/>
</dbReference>
<dbReference type="InterPro" id="IPR036640">
    <property type="entry name" value="ABC1_TM_sf"/>
</dbReference>
<evidence type="ECO:0000256" key="5">
    <source>
        <dbReference type="ARBA" id="ARBA00022741"/>
    </source>
</evidence>
<dbReference type="RefSeq" id="WP_285065572.1">
    <property type="nucleotide sequence ID" value="NZ_JASOOE010000005.1"/>
</dbReference>
<evidence type="ECO:0000256" key="6">
    <source>
        <dbReference type="ARBA" id="ARBA00022840"/>
    </source>
</evidence>